<feature type="region of interest" description="Disordered" evidence="5">
    <location>
        <begin position="188"/>
        <end position="227"/>
    </location>
</feature>
<evidence type="ECO:0000256" key="2">
    <source>
        <dbReference type="ARBA" id="ARBA00023015"/>
    </source>
</evidence>
<keyword evidence="2" id="KW-0805">Transcription regulation</keyword>
<keyword evidence="4" id="KW-0804">Transcription</keyword>
<accession>A0A495QGQ6</accession>
<comment type="caution">
    <text evidence="7">The sequence shown here is derived from an EMBL/GenBank/DDBJ whole genome shotgun (WGS) entry which is preliminary data.</text>
</comment>
<keyword evidence="3" id="KW-0238">DNA-binding</keyword>
<evidence type="ECO:0000256" key="5">
    <source>
        <dbReference type="SAM" id="MobiDB-lite"/>
    </source>
</evidence>
<keyword evidence="8" id="KW-1185">Reference proteome</keyword>
<dbReference type="EMBL" id="RBWU01000006">
    <property type="protein sequence ID" value="RKS71054.1"/>
    <property type="molecule type" value="Genomic_DNA"/>
</dbReference>
<evidence type="ECO:0000313" key="7">
    <source>
        <dbReference type="EMBL" id="RKS71054.1"/>
    </source>
</evidence>
<name>A0A495QGQ6_9ACTN</name>
<dbReference type="GO" id="GO:0032993">
    <property type="term" value="C:protein-DNA complex"/>
    <property type="evidence" value="ECO:0007669"/>
    <property type="project" value="TreeGrafter"/>
</dbReference>
<dbReference type="Proteomes" id="UP000274601">
    <property type="component" value="Unassembled WGS sequence"/>
</dbReference>
<proteinExistence type="inferred from homology"/>
<dbReference type="PANTHER" id="PTHR30346">
    <property type="entry name" value="TRANSCRIPTIONAL DUAL REGULATOR HCAR-RELATED"/>
    <property type="match status" value="1"/>
</dbReference>
<reference evidence="7 8" key="1">
    <citation type="submission" date="2018-10" db="EMBL/GenBank/DDBJ databases">
        <title>Genomic Encyclopedia of Archaeal and Bacterial Type Strains, Phase II (KMG-II): from individual species to whole genera.</title>
        <authorList>
            <person name="Goeker M."/>
        </authorList>
    </citation>
    <scope>NUCLEOTIDE SEQUENCE [LARGE SCALE GENOMIC DNA]</scope>
    <source>
        <strain evidence="7 8">DSM 43383</strain>
    </source>
</reference>
<comment type="similarity">
    <text evidence="1">Belongs to the LysR transcriptional regulatory family.</text>
</comment>
<dbReference type="AlphaFoldDB" id="A0A495QGQ6"/>
<evidence type="ECO:0000313" key="8">
    <source>
        <dbReference type="Proteomes" id="UP000274601"/>
    </source>
</evidence>
<dbReference type="PANTHER" id="PTHR30346:SF0">
    <property type="entry name" value="HCA OPERON TRANSCRIPTIONAL ACTIVATOR HCAR"/>
    <property type="match status" value="1"/>
</dbReference>
<dbReference type="SUPFAM" id="SSF53850">
    <property type="entry name" value="Periplasmic binding protein-like II"/>
    <property type="match status" value="1"/>
</dbReference>
<dbReference type="Pfam" id="PF03466">
    <property type="entry name" value="LysR_substrate"/>
    <property type="match status" value="1"/>
</dbReference>
<dbReference type="Gene3D" id="3.40.190.10">
    <property type="entry name" value="Periplasmic binding protein-like II"/>
    <property type="match status" value="2"/>
</dbReference>
<gene>
    <name evidence="7" type="ORF">BZB76_5537</name>
</gene>
<evidence type="ECO:0000256" key="4">
    <source>
        <dbReference type="ARBA" id="ARBA00023163"/>
    </source>
</evidence>
<evidence type="ECO:0000256" key="1">
    <source>
        <dbReference type="ARBA" id="ARBA00009437"/>
    </source>
</evidence>
<feature type="compositionally biased region" description="Polar residues" evidence="5">
    <location>
        <begin position="192"/>
        <end position="205"/>
    </location>
</feature>
<sequence length="227" mass="25145">MSDGEFRLAYVPGVTPGKWAGVWAERVREVPLRLVQTPAAEIVPLLRSGGVDAAFVRLPVDREALHVIPLYLETTVVVVPKDHAVAAVEEVELADLADEDVFEPLDEVLTWDDRPGQPAFTRPESTADAIGLVASGTGVLLLPQSLARLHHRRDLTYRTVTDAPQSQIGLAWLEAVTTDLMEELIGIVRGRTPNSSRGRSAPQQSTRKKPAQQRPASKHRRHKRRRR</sequence>
<dbReference type="GO" id="GO:0003700">
    <property type="term" value="F:DNA-binding transcription factor activity"/>
    <property type="evidence" value="ECO:0007669"/>
    <property type="project" value="TreeGrafter"/>
</dbReference>
<protein>
    <submittedName>
        <fullName evidence="7">LysR substrate binding domain-containing protein</fullName>
    </submittedName>
</protein>
<feature type="compositionally biased region" description="Basic residues" evidence="5">
    <location>
        <begin position="206"/>
        <end position="227"/>
    </location>
</feature>
<dbReference type="RefSeq" id="WP_246007232.1">
    <property type="nucleotide sequence ID" value="NZ_RBWU01000006.1"/>
</dbReference>
<evidence type="ECO:0000256" key="3">
    <source>
        <dbReference type="ARBA" id="ARBA00023125"/>
    </source>
</evidence>
<dbReference type="CDD" id="cd08414">
    <property type="entry name" value="PBP2_LTTR_aromatics_like"/>
    <property type="match status" value="1"/>
</dbReference>
<dbReference type="GO" id="GO:0003677">
    <property type="term" value="F:DNA binding"/>
    <property type="evidence" value="ECO:0007669"/>
    <property type="project" value="UniProtKB-KW"/>
</dbReference>
<feature type="domain" description="LysR substrate-binding" evidence="6">
    <location>
        <begin position="5"/>
        <end position="189"/>
    </location>
</feature>
<dbReference type="InterPro" id="IPR005119">
    <property type="entry name" value="LysR_subst-bd"/>
</dbReference>
<evidence type="ECO:0000259" key="6">
    <source>
        <dbReference type="Pfam" id="PF03466"/>
    </source>
</evidence>
<organism evidence="7 8">
    <name type="scientific">Actinomadura pelletieri DSM 43383</name>
    <dbReference type="NCBI Taxonomy" id="1120940"/>
    <lineage>
        <taxon>Bacteria</taxon>
        <taxon>Bacillati</taxon>
        <taxon>Actinomycetota</taxon>
        <taxon>Actinomycetes</taxon>
        <taxon>Streptosporangiales</taxon>
        <taxon>Thermomonosporaceae</taxon>
        <taxon>Actinomadura</taxon>
    </lineage>
</organism>